<evidence type="ECO:0000256" key="3">
    <source>
        <dbReference type="ARBA" id="ARBA00022729"/>
    </source>
</evidence>
<dbReference type="PROSITE" id="PS50234">
    <property type="entry name" value="VWFA"/>
    <property type="match status" value="1"/>
</dbReference>
<accession>A0A8S3QLE4</accession>
<keyword evidence="4" id="KW-0812">Transmembrane</keyword>
<gene>
    <name evidence="6" type="ORF">MEDL_12245</name>
</gene>
<dbReference type="PANTHER" id="PTHR14905:SF7">
    <property type="entry name" value="VON WILLEBRAND FACTOR A DOMAIN-CONTAINING PROTEIN 7"/>
    <property type="match status" value="1"/>
</dbReference>
<comment type="subcellular location">
    <subcellularLocation>
        <location evidence="1">Secreted</location>
    </subcellularLocation>
</comment>
<dbReference type="InterPro" id="IPR056862">
    <property type="entry name" value="VWA7_N"/>
</dbReference>
<evidence type="ECO:0000313" key="7">
    <source>
        <dbReference type="Proteomes" id="UP000683360"/>
    </source>
</evidence>
<feature type="domain" description="VWFA" evidence="5">
    <location>
        <begin position="1247"/>
        <end position="1418"/>
    </location>
</feature>
<evidence type="ECO:0000313" key="6">
    <source>
        <dbReference type="EMBL" id="CAG2197414.1"/>
    </source>
</evidence>
<organism evidence="6 7">
    <name type="scientific">Mytilus edulis</name>
    <name type="common">Blue mussel</name>
    <dbReference type="NCBI Taxonomy" id="6550"/>
    <lineage>
        <taxon>Eukaryota</taxon>
        <taxon>Metazoa</taxon>
        <taxon>Spiralia</taxon>
        <taxon>Lophotrochozoa</taxon>
        <taxon>Mollusca</taxon>
        <taxon>Bivalvia</taxon>
        <taxon>Autobranchia</taxon>
        <taxon>Pteriomorphia</taxon>
        <taxon>Mytilida</taxon>
        <taxon>Mytiloidea</taxon>
        <taxon>Mytilidae</taxon>
        <taxon>Mytilinae</taxon>
        <taxon>Mytilus</taxon>
    </lineage>
</organism>
<protein>
    <recommendedName>
        <fullName evidence="5">VWFA domain-containing protein</fullName>
    </recommendedName>
</protein>
<evidence type="ECO:0000256" key="2">
    <source>
        <dbReference type="ARBA" id="ARBA00022525"/>
    </source>
</evidence>
<dbReference type="OrthoDB" id="6161097at2759"/>
<keyword evidence="7" id="KW-1185">Reference proteome</keyword>
<dbReference type="EMBL" id="CAJPWZ010000647">
    <property type="protein sequence ID" value="CAG2197414.1"/>
    <property type="molecule type" value="Genomic_DNA"/>
</dbReference>
<dbReference type="Pfam" id="PF25107">
    <property type="entry name" value="VWA7_N"/>
    <property type="match status" value="2"/>
</dbReference>
<feature type="transmembrane region" description="Helical" evidence="4">
    <location>
        <begin position="1716"/>
        <end position="1740"/>
    </location>
</feature>
<keyword evidence="3" id="KW-0732">Signal</keyword>
<name>A0A8S3QLE4_MYTED</name>
<proteinExistence type="predicted"/>
<dbReference type="SUPFAM" id="SSF53300">
    <property type="entry name" value="vWA-like"/>
    <property type="match status" value="2"/>
</dbReference>
<evidence type="ECO:0000256" key="4">
    <source>
        <dbReference type="SAM" id="Phobius"/>
    </source>
</evidence>
<dbReference type="PANTHER" id="PTHR14905">
    <property type="entry name" value="NG37"/>
    <property type="match status" value="1"/>
</dbReference>
<dbReference type="InterPro" id="IPR052577">
    <property type="entry name" value="VWA7"/>
</dbReference>
<dbReference type="InterPro" id="IPR056861">
    <property type="entry name" value="HMCN1-like_VWA"/>
</dbReference>
<keyword evidence="2" id="KW-0964">Secreted</keyword>
<keyword evidence="4" id="KW-1133">Transmembrane helix</keyword>
<dbReference type="InterPro" id="IPR036465">
    <property type="entry name" value="vWFA_dom_sf"/>
</dbReference>
<evidence type="ECO:0000259" key="5">
    <source>
        <dbReference type="PROSITE" id="PS50234"/>
    </source>
</evidence>
<evidence type="ECO:0000256" key="1">
    <source>
        <dbReference type="ARBA" id="ARBA00004613"/>
    </source>
</evidence>
<comment type="caution">
    <text evidence="6">The sequence shown here is derived from an EMBL/GenBank/DDBJ whole genome shotgun (WGS) entry which is preliminary data.</text>
</comment>
<dbReference type="Proteomes" id="UP000683360">
    <property type="component" value="Unassembled WGS sequence"/>
</dbReference>
<reference evidence="6" key="1">
    <citation type="submission" date="2021-03" db="EMBL/GenBank/DDBJ databases">
        <authorList>
            <person name="Bekaert M."/>
        </authorList>
    </citation>
    <scope>NUCLEOTIDE SEQUENCE</scope>
</reference>
<dbReference type="InterPro" id="IPR002035">
    <property type="entry name" value="VWF_A"/>
</dbReference>
<sequence>MQYEKKYEMKCTFAYKSECGQSLHYASNVPCIPITKCDKPTSTHLRSLGCNSTDYELPEGVLILYRSGIFSIDCSSCDIYICPKHRDDFGIYWRRQTRKCQSPTHPDQSVAKPSRGIPASVCKELWMTKRISLPVGSDSECDFPLSSQSTQTFSQTTTSDWEEENMAPREIFNAAMKMLSRNFPALNSQLQLPWTSLSKSSSSYYTKIITEAIQLIAQYVAPGQENNLLTDVCKKWISLKEDKPDTMTEALIASYQQQNNRLSQMQILSLFANKHTKERLMELVPGLSVFKIDAARRHATLTFPGQLINPPKEIIRITEDQIYLFKTAFSALVKTKAIGSSTGKCSHGGPDDDSRKLVARCGINKDSLTPEWSPHSHLHKQAYTAAVQATENFLVANESGVLRTIGPKLFEPIFHVKRRKDMTLAMAIDYTSSMADEIEAVKKEVIELLTKTVGSADEPADYVLSLFHDPVTMNIAFRYTDGYAMINKVQTLETEIGNNRDCPEYASAGMLAAIALMRDNSPLFVFTDADSKDADRIQEVMDVAKAKNIAVSSLITSQCRRRKRSTLGRPERSASSLSFFQQIAEATGGNVHKTDKENIGKVLETVIGETFPSSEIIIDSFEWSSTETNDKNITVDGTITVLKISVTGSAAETDVDIYYANGKFETYRSGKSTRIYTSSGETIISIQQPPDGIMNLRKNVNKDWKVNITAQSSIKVDGELLEQSDTGEMISLKGSPISDNNYTIELSVYNLGPSGTCHKIELTNNTGNVISSHEISPLRRDVDTLCAATFRMPNVKFQVKLYGKDDRGISFTRKLSEFHKPTSVELSIKASTDDVVLGKERLIGYEVSNRGTVTETYQVSISDDHSFVQGTMSVDYTLLQGDGANGTFVVKPTTTSVIFSYTISVLIVSTGKIQQSITRKLVVTDVERPDCTVVQTAGVCGVASLNTANCSLYNWTASAEVTFSGTLLESISSTVGMLVKLSHVNITGLSTGPLAVNISRLTLSGFHQYPNGQATMMKKVSALTIAVADTQENKKDISYFHCQANQIVLAHNFVKSCKQKLIARKDDNDEFLKQLGECLYTIQSFYSNTNWVEMNGGVAYEDEDFDCKVGINDLMEVAAMEEDTCLDNADYNSECKNNIILNGKLTSGYHHGRGNTKPAKAIGSSTGKCSHGGPDDGSRKLVARCGINKDSFTSKWSPHSNLHEQAYEAAIQATENFLVANGTGVLFTIGPKLFEDVFHVKRRKDMTLAMAIDYTGSMADDIDAVKQYVLELLTNIGSDNEPADYVLSLFHDPESWNSAYKYDDGYEMIKKVQTIESIGGDNPDCPEYAAAGMLAAIELMRDNSPLYVFTDADAKDAERMQEVIYAAKAKNISVSSLLTSRHERSASSLSFFQQIAEATGGSVYETDKENIGNVLDTVIGYIETYTSGKSTRIYTSSGETIISIQHPPGSIMKLRRNVINDWKVNITAQSSIKIDSELLEHTDTSEMVSLKGSPIMDNNYTVALSVYGFGSNGTCHTIALTDSTGNEFRVKLYGNDDSGRPFTRKLWRYKPASVELIITASTDDVIIGKERLIGYEVINRGTVTETYQVLISDDHSFVHGSTTLKLSHVNITGLSTGPITVNISGDCCTPSLHVNVIDVDGFISQCGLSFGDGQSVQSVEVVSEPSGSSAFVIFATVSYNCFFQNKPLFILTYTCSRLKQCPHIGVSEYIYAGNDIYTIIIIMTVCVTVVILVVISAFVLRMHQIQSKDALYSSKAVPDTIRKEKFNAEMIYKKQGLSIIEQ</sequence>
<dbReference type="Pfam" id="PF25106">
    <property type="entry name" value="VWA_4"/>
    <property type="match status" value="2"/>
</dbReference>
<keyword evidence="4" id="KW-0472">Membrane</keyword>
<dbReference type="Gene3D" id="3.40.50.410">
    <property type="entry name" value="von Willebrand factor, type A domain"/>
    <property type="match status" value="2"/>
</dbReference>